<keyword evidence="2" id="KW-1185">Reference proteome</keyword>
<comment type="caution">
    <text evidence="1">The sequence shown here is derived from an EMBL/GenBank/DDBJ whole genome shotgun (WGS) entry which is preliminary data.</text>
</comment>
<accession>A0ABS4NDY6</accession>
<evidence type="ECO:0000313" key="2">
    <source>
        <dbReference type="Proteomes" id="UP001166402"/>
    </source>
</evidence>
<sequence length="236" mass="27043">MYKGKSILAIIPARGGSKGVKRKNVRPLLDKPLIAYTIEAALQVEFLDKIIVSTEDPEIADISKKYGAEVPFMRPGELASDDAKGIDVILHAMSWLEKNHTVYDLVMLLQPTSPLRKAYDIKNAIDILYEKKASAVVSVCEAEHSPLWMNVLNEDLCMKDFLRKDVLNKNRQEISKYYRINGAIYVSDWNYLIQNKGFFGEKTYAYIMPNERSIDIDTELDLKFAEFLMNTFHIQK</sequence>
<dbReference type="EC" id="2.7.7.82" evidence="1"/>
<dbReference type="InterPro" id="IPR003329">
    <property type="entry name" value="Cytidylyl_trans"/>
</dbReference>
<dbReference type="PANTHER" id="PTHR21485">
    <property type="entry name" value="HAD SUPERFAMILY MEMBERS CMAS AND KDSC"/>
    <property type="match status" value="1"/>
</dbReference>
<name>A0ABS4NDY6_9THEO</name>
<gene>
    <name evidence="1" type="ORF">J2Z80_001407</name>
</gene>
<proteinExistence type="predicted"/>
<dbReference type="EC" id="2.7.7.43" evidence="1"/>
<dbReference type="RefSeq" id="WP_209453744.1">
    <property type="nucleotide sequence ID" value="NZ_JAGGLT010000013.1"/>
</dbReference>
<reference evidence="1" key="1">
    <citation type="submission" date="2021-03" db="EMBL/GenBank/DDBJ databases">
        <title>Genomic Encyclopedia of Type Strains, Phase IV (KMG-IV): sequencing the most valuable type-strain genomes for metagenomic binning, comparative biology and taxonomic classification.</title>
        <authorList>
            <person name="Goeker M."/>
        </authorList>
    </citation>
    <scope>NUCLEOTIDE SEQUENCE</scope>
    <source>
        <strain evidence="1">DSM 101588</strain>
    </source>
</reference>
<dbReference type="CDD" id="cd02513">
    <property type="entry name" value="CMP-NeuAc_Synthase"/>
    <property type="match status" value="1"/>
</dbReference>
<dbReference type="PANTHER" id="PTHR21485:SF6">
    <property type="entry name" value="N-ACYLNEURAMINATE CYTIDYLYLTRANSFERASE-RELATED"/>
    <property type="match status" value="1"/>
</dbReference>
<dbReference type="Gene3D" id="3.90.550.10">
    <property type="entry name" value="Spore Coat Polysaccharide Biosynthesis Protein SpsA, Chain A"/>
    <property type="match status" value="1"/>
</dbReference>
<dbReference type="GO" id="GO:0008781">
    <property type="term" value="F:N-acylneuraminate cytidylyltransferase activity"/>
    <property type="evidence" value="ECO:0007669"/>
    <property type="project" value="UniProtKB-EC"/>
</dbReference>
<dbReference type="Proteomes" id="UP001166402">
    <property type="component" value="Unassembled WGS sequence"/>
</dbReference>
<keyword evidence="1" id="KW-0548">Nucleotidyltransferase</keyword>
<dbReference type="SUPFAM" id="SSF53448">
    <property type="entry name" value="Nucleotide-diphospho-sugar transferases"/>
    <property type="match status" value="1"/>
</dbReference>
<dbReference type="InterPro" id="IPR029044">
    <property type="entry name" value="Nucleotide-diphossugar_trans"/>
</dbReference>
<dbReference type="EMBL" id="JAGGLT010000013">
    <property type="protein sequence ID" value="MBP2071886.1"/>
    <property type="molecule type" value="Genomic_DNA"/>
</dbReference>
<evidence type="ECO:0000313" key="1">
    <source>
        <dbReference type="EMBL" id="MBP2071886.1"/>
    </source>
</evidence>
<dbReference type="Pfam" id="PF02348">
    <property type="entry name" value="CTP_transf_3"/>
    <property type="match status" value="1"/>
</dbReference>
<keyword evidence="1" id="KW-0808">Transferase</keyword>
<protein>
    <submittedName>
        <fullName evidence="1">N-acylneuraminate cytidylyltransferase/CMP-N,N'-diacetyllegionaminic acid synthase</fullName>
        <ecNumber evidence="1">2.7.7.43</ecNumber>
        <ecNumber evidence="1">2.7.7.82</ecNumber>
    </submittedName>
</protein>
<dbReference type="InterPro" id="IPR050793">
    <property type="entry name" value="CMP-NeuNAc_synthase"/>
</dbReference>
<organism evidence="1 2">
    <name type="scientific">Thermoanaerobacterium butyriciformans</name>
    <dbReference type="NCBI Taxonomy" id="1702242"/>
    <lineage>
        <taxon>Bacteria</taxon>
        <taxon>Bacillati</taxon>
        <taxon>Bacillota</taxon>
        <taxon>Clostridia</taxon>
        <taxon>Thermoanaerobacterales</taxon>
        <taxon>Thermoanaerobacteraceae</taxon>
        <taxon>Thermoanaerobacterium</taxon>
    </lineage>
</organism>